<proteinExistence type="predicted"/>
<dbReference type="InterPro" id="IPR036217">
    <property type="entry name" value="MethylDNA_cys_MeTrfase_DNAb"/>
</dbReference>
<comment type="caution">
    <text evidence="8">The sequence shown here is derived from an EMBL/GenBank/DDBJ whole genome shotgun (WGS) entry which is preliminary data.</text>
</comment>
<dbReference type="GO" id="GO:0006281">
    <property type="term" value="P:DNA repair"/>
    <property type="evidence" value="ECO:0007669"/>
    <property type="project" value="UniProtKB-KW"/>
</dbReference>
<dbReference type="GO" id="GO:0003908">
    <property type="term" value="F:methylated-DNA-[protein]-cysteine S-methyltransferase activity"/>
    <property type="evidence" value="ECO:0007669"/>
    <property type="project" value="UniProtKB-EC"/>
</dbReference>
<evidence type="ECO:0000313" key="8">
    <source>
        <dbReference type="EMBL" id="MFC6726890.1"/>
    </source>
</evidence>
<keyword evidence="4" id="KW-0227">DNA damage</keyword>
<gene>
    <name evidence="8" type="ORF">ACFQE1_21435</name>
</gene>
<reference evidence="8 9" key="1">
    <citation type="journal article" date="2019" name="Int. J. Syst. Evol. Microbiol.">
        <title>The Global Catalogue of Microorganisms (GCM) 10K type strain sequencing project: providing services to taxonomists for standard genome sequencing and annotation.</title>
        <authorList>
            <consortium name="The Broad Institute Genomics Platform"/>
            <consortium name="The Broad Institute Genome Sequencing Center for Infectious Disease"/>
            <person name="Wu L."/>
            <person name="Ma J."/>
        </authorList>
    </citation>
    <scope>NUCLEOTIDE SEQUENCE [LARGE SCALE GENOMIC DNA]</scope>
    <source>
        <strain evidence="8 9">NBRC 111368</strain>
    </source>
</reference>
<dbReference type="InterPro" id="IPR014048">
    <property type="entry name" value="MethylDNA_cys_MeTrfase_DNA-bd"/>
</dbReference>
<evidence type="ECO:0000313" key="9">
    <source>
        <dbReference type="Proteomes" id="UP001596328"/>
    </source>
</evidence>
<evidence type="ECO:0000256" key="2">
    <source>
        <dbReference type="ARBA" id="ARBA00022603"/>
    </source>
</evidence>
<dbReference type="InterPro" id="IPR001497">
    <property type="entry name" value="MethylDNA_cys_MeTrfase_AS"/>
</dbReference>
<evidence type="ECO:0000256" key="6">
    <source>
        <dbReference type="ARBA" id="ARBA00049348"/>
    </source>
</evidence>
<evidence type="ECO:0000256" key="5">
    <source>
        <dbReference type="ARBA" id="ARBA00023204"/>
    </source>
</evidence>
<sequence length="41" mass="4195">LVVPCHRVVAADGLGGFSAAGGTALKRRLLALERGESLDAF</sequence>
<evidence type="ECO:0000256" key="1">
    <source>
        <dbReference type="ARBA" id="ARBA00001286"/>
    </source>
</evidence>
<evidence type="ECO:0000256" key="4">
    <source>
        <dbReference type="ARBA" id="ARBA00022763"/>
    </source>
</evidence>
<dbReference type="AlphaFoldDB" id="A0ABD5S5E6"/>
<dbReference type="Pfam" id="PF01035">
    <property type="entry name" value="DNA_binding_1"/>
    <property type="match status" value="1"/>
</dbReference>
<feature type="domain" description="Methylated-DNA-[protein]-cysteine S-methyltransferase DNA binding" evidence="7">
    <location>
        <begin position="2"/>
        <end position="34"/>
    </location>
</feature>
<dbReference type="EMBL" id="JBHSWU010001485">
    <property type="protein sequence ID" value="MFC6726890.1"/>
    <property type="molecule type" value="Genomic_DNA"/>
</dbReference>
<dbReference type="Proteomes" id="UP001596328">
    <property type="component" value="Unassembled WGS sequence"/>
</dbReference>
<comment type="catalytic activity">
    <reaction evidence="1">
        <text>a 4-O-methyl-thymidine in DNA + L-cysteinyl-[protein] = a thymidine in DNA + S-methyl-L-cysteinyl-[protein]</text>
        <dbReference type="Rhea" id="RHEA:53428"/>
        <dbReference type="Rhea" id="RHEA-COMP:10131"/>
        <dbReference type="Rhea" id="RHEA-COMP:10132"/>
        <dbReference type="Rhea" id="RHEA-COMP:13555"/>
        <dbReference type="Rhea" id="RHEA-COMP:13556"/>
        <dbReference type="ChEBI" id="CHEBI:29950"/>
        <dbReference type="ChEBI" id="CHEBI:82612"/>
        <dbReference type="ChEBI" id="CHEBI:137386"/>
        <dbReference type="ChEBI" id="CHEBI:137387"/>
        <dbReference type="EC" id="2.1.1.63"/>
    </reaction>
</comment>
<accession>A0ABD5S5E6</accession>
<keyword evidence="5" id="KW-0234">DNA repair</keyword>
<dbReference type="PROSITE" id="PS00374">
    <property type="entry name" value="MGMT"/>
    <property type="match status" value="1"/>
</dbReference>
<comment type="catalytic activity">
    <reaction evidence="6">
        <text>a 6-O-methyl-2'-deoxyguanosine in DNA + L-cysteinyl-[protein] = S-methyl-L-cysteinyl-[protein] + a 2'-deoxyguanosine in DNA</text>
        <dbReference type="Rhea" id="RHEA:24000"/>
        <dbReference type="Rhea" id="RHEA-COMP:10131"/>
        <dbReference type="Rhea" id="RHEA-COMP:10132"/>
        <dbReference type="Rhea" id="RHEA-COMP:11367"/>
        <dbReference type="Rhea" id="RHEA-COMP:11368"/>
        <dbReference type="ChEBI" id="CHEBI:29950"/>
        <dbReference type="ChEBI" id="CHEBI:82612"/>
        <dbReference type="ChEBI" id="CHEBI:85445"/>
        <dbReference type="ChEBI" id="CHEBI:85448"/>
        <dbReference type="EC" id="2.1.1.63"/>
    </reaction>
</comment>
<dbReference type="InterPro" id="IPR036388">
    <property type="entry name" value="WH-like_DNA-bd_sf"/>
</dbReference>
<evidence type="ECO:0000256" key="3">
    <source>
        <dbReference type="ARBA" id="ARBA00022679"/>
    </source>
</evidence>
<keyword evidence="2" id="KW-0489">Methyltransferase</keyword>
<dbReference type="GO" id="GO:0032259">
    <property type="term" value="P:methylation"/>
    <property type="evidence" value="ECO:0007669"/>
    <property type="project" value="UniProtKB-KW"/>
</dbReference>
<keyword evidence="3" id="KW-0808">Transferase</keyword>
<feature type="non-terminal residue" evidence="8">
    <location>
        <position position="1"/>
    </location>
</feature>
<organism evidence="8 9">
    <name type="scientific">Halobium palmae</name>
    <dbReference type="NCBI Taxonomy" id="1776492"/>
    <lineage>
        <taxon>Archaea</taxon>
        <taxon>Methanobacteriati</taxon>
        <taxon>Methanobacteriota</taxon>
        <taxon>Stenosarchaea group</taxon>
        <taxon>Halobacteria</taxon>
        <taxon>Halobacteriales</taxon>
        <taxon>Haloferacaceae</taxon>
        <taxon>Halobium</taxon>
    </lineage>
</organism>
<dbReference type="SUPFAM" id="SSF46767">
    <property type="entry name" value="Methylated DNA-protein cysteine methyltransferase, C-terminal domain"/>
    <property type="match status" value="1"/>
</dbReference>
<evidence type="ECO:0000259" key="7">
    <source>
        <dbReference type="Pfam" id="PF01035"/>
    </source>
</evidence>
<name>A0ABD5S5E6_9EURY</name>
<keyword evidence="9" id="KW-1185">Reference proteome</keyword>
<protein>
    <submittedName>
        <fullName evidence="8">MGMT family protein</fullName>
    </submittedName>
</protein>
<dbReference type="Gene3D" id="1.10.10.10">
    <property type="entry name" value="Winged helix-like DNA-binding domain superfamily/Winged helix DNA-binding domain"/>
    <property type="match status" value="1"/>
</dbReference>